<name>A0A8S1HI10_9PELO</name>
<feature type="transmembrane region" description="Helical" evidence="1">
    <location>
        <begin position="156"/>
        <end position="173"/>
    </location>
</feature>
<dbReference type="OrthoDB" id="6249205at2759"/>
<protein>
    <recommendedName>
        <fullName evidence="4">Protein quiver</fullName>
    </recommendedName>
</protein>
<reference evidence="2" key="1">
    <citation type="submission" date="2020-10" db="EMBL/GenBank/DDBJ databases">
        <authorList>
            <person name="Kikuchi T."/>
        </authorList>
    </citation>
    <scope>NUCLEOTIDE SEQUENCE</scope>
    <source>
        <strain evidence="2">NKZ352</strain>
    </source>
</reference>
<proteinExistence type="predicted"/>
<dbReference type="AlphaFoldDB" id="A0A8S1HI10"/>
<dbReference type="EMBL" id="CAJGYM010000040">
    <property type="protein sequence ID" value="CAD6194041.1"/>
    <property type="molecule type" value="Genomic_DNA"/>
</dbReference>
<keyword evidence="1" id="KW-0812">Transmembrane</keyword>
<organism evidence="2 3">
    <name type="scientific">Caenorhabditis auriculariae</name>
    <dbReference type="NCBI Taxonomy" id="2777116"/>
    <lineage>
        <taxon>Eukaryota</taxon>
        <taxon>Metazoa</taxon>
        <taxon>Ecdysozoa</taxon>
        <taxon>Nematoda</taxon>
        <taxon>Chromadorea</taxon>
        <taxon>Rhabditida</taxon>
        <taxon>Rhabditina</taxon>
        <taxon>Rhabditomorpha</taxon>
        <taxon>Rhabditoidea</taxon>
        <taxon>Rhabditidae</taxon>
        <taxon>Peloderinae</taxon>
        <taxon>Caenorhabditis</taxon>
    </lineage>
</organism>
<evidence type="ECO:0008006" key="4">
    <source>
        <dbReference type="Google" id="ProtNLM"/>
    </source>
</evidence>
<evidence type="ECO:0000313" key="3">
    <source>
        <dbReference type="Proteomes" id="UP000835052"/>
    </source>
</evidence>
<comment type="caution">
    <text evidence="2">The sequence shown here is derived from an EMBL/GenBank/DDBJ whole genome shotgun (WGS) entry which is preliminary data.</text>
</comment>
<dbReference type="Proteomes" id="UP000835052">
    <property type="component" value="Unassembled WGS sequence"/>
</dbReference>
<evidence type="ECO:0000256" key="1">
    <source>
        <dbReference type="SAM" id="Phobius"/>
    </source>
</evidence>
<sequence length="174" mass="20000">MWNWLDARRNTGGRKMLLERTIQHTTIFVVILGEPQMNPLCVAVVLQMIHEVTALLCHQCEGWHGYYPMANTKENACLKLNNACETNLFCVKISEPMTSEATYEPYRSECWFQQTLVIGPGNATKVEPKCYTFFDQVVPPKKWTYCFCNNTDYCNASARNLISIFIILFLSVVL</sequence>
<evidence type="ECO:0000313" key="2">
    <source>
        <dbReference type="EMBL" id="CAD6194041.1"/>
    </source>
</evidence>
<gene>
    <name evidence="2" type="ORF">CAUJ_LOCUS9960</name>
</gene>
<keyword evidence="1" id="KW-0472">Membrane</keyword>
<accession>A0A8S1HI10</accession>
<keyword evidence="1" id="KW-1133">Transmembrane helix</keyword>
<keyword evidence="3" id="KW-1185">Reference proteome</keyword>